<dbReference type="OrthoDB" id="440673at2759"/>
<keyword evidence="7" id="KW-1185">Reference proteome</keyword>
<evidence type="ECO:0000256" key="4">
    <source>
        <dbReference type="ARBA" id="ARBA00022664"/>
    </source>
</evidence>
<comment type="subcellular location">
    <subcellularLocation>
        <location evidence="1">Cytoplasm</location>
    </subcellularLocation>
</comment>
<evidence type="ECO:0000313" key="6">
    <source>
        <dbReference type="EMBL" id="TKA68452.1"/>
    </source>
</evidence>
<organism evidence="6 7">
    <name type="scientific">Friedmanniomyces simplex</name>
    <dbReference type="NCBI Taxonomy" id="329884"/>
    <lineage>
        <taxon>Eukaryota</taxon>
        <taxon>Fungi</taxon>
        <taxon>Dikarya</taxon>
        <taxon>Ascomycota</taxon>
        <taxon>Pezizomycotina</taxon>
        <taxon>Dothideomycetes</taxon>
        <taxon>Dothideomycetidae</taxon>
        <taxon>Mycosphaerellales</taxon>
        <taxon>Teratosphaeriaceae</taxon>
        <taxon>Friedmanniomyces</taxon>
    </lineage>
</organism>
<dbReference type="Pfam" id="PF06058">
    <property type="entry name" value="DCP1"/>
    <property type="match status" value="1"/>
</dbReference>
<feature type="region of interest" description="Disordered" evidence="5">
    <location>
        <begin position="276"/>
        <end position="299"/>
    </location>
</feature>
<reference evidence="6 7" key="1">
    <citation type="submission" date="2017-03" db="EMBL/GenBank/DDBJ databases">
        <title>Genomes of endolithic fungi from Antarctica.</title>
        <authorList>
            <person name="Coleine C."/>
            <person name="Masonjones S."/>
            <person name="Stajich J.E."/>
        </authorList>
    </citation>
    <scope>NUCLEOTIDE SEQUENCE [LARGE SCALE GENOMIC DNA]</scope>
    <source>
        <strain evidence="6 7">CCFEE 5184</strain>
    </source>
</reference>
<dbReference type="InterPro" id="IPR010334">
    <property type="entry name" value="Dcp1"/>
</dbReference>
<dbReference type="GO" id="GO:0003729">
    <property type="term" value="F:mRNA binding"/>
    <property type="evidence" value="ECO:0007669"/>
    <property type="project" value="TreeGrafter"/>
</dbReference>
<keyword evidence="4" id="KW-0507">mRNA processing</keyword>
<evidence type="ECO:0000256" key="1">
    <source>
        <dbReference type="ARBA" id="ARBA00004496"/>
    </source>
</evidence>
<protein>
    <recommendedName>
        <fullName evidence="8">PH domain-like protein</fullName>
    </recommendedName>
</protein>
<dbReference type="SUPFAM" id="SSF50729">
    <property type="entry name" value="PH domain-like"/>
    <property type="match status" value="1"/>
</dbReference>
<sequence length="299" mass="32967">MPLKRRSRPSQLYPQPIVDSDPETDIPTEPPTLAPPPQRSNTELNLTVLRRYVPTISRILSIAPFAVIYTFSAETQAWEKCGIEGTLFVCQLEGLGRYRAMILNRKGLDNFTTDLLNADDVEVTEKYVILQAMGEEGTPVIYGIWIFEDGGSEGITSTREMVAQMIVSCAMQAQNAREAMAEASGDANGQNEEDEDYGMDGTTQMQEQMDEEEAVSQQAGHTLDLLQLFGSKAAGHSRADALGTAVGTQPPLDVAQPTRFMPSADTEFFRKLQGPVVAQQQAQPPQPRRQNALLDLFKK</sequence>
<dbReference type="Gene3D" id="2.30.29.30">
    <property type="entry name" value="Pleckstrin-homology domain (PH domain)/Phosphotyrosine-binding domain (PTB)"/>
    <property type="match status" value="1"/>
</dbReference>
<evidence type="ECO:0000256" key="3">
    <source>
        <dbReference type="ARBA" id="ARBA00022490"/>
    </source>
</evidence>
<feature type="compositionally biased region" description="Pro residues" evidence="5">
    <location>
        <begin position="28"/>
        <end position="38"/>
    </location>
</feature>
<dbReference type="AlphaFoldDB" id="A0A4U0WXF2"/>
<proteinExistence type="inferred from homology"/>
<evidence type="ECO:0008006" key="8">
    <source>
        <dbReference type="Google" id="ProtNLM"/>
    </source>
</evidence>
<feature type="region of interest" description="Disordered" evidence="5">
    <location>
        <begin position="1"/>
        <end position="40"/>
    </location>
</feature>
<dbReference type="InterPro" id="IPR011993">
    <property type="entry name" value="PH-like_dom_sf"/>
</dbReference>
<name>A0A4U0WXF2_9PEZI</name>
<dbReference type="STRING" id="329884.A0A4U0WXF2"/>
<dbReference type="PANTHER" id="PTHR16290:SF0">
    <property type="entry name" value="DECAPPING PROTEIN 1, ISOFORM A"/>
    <property type="match status" value="1"/>
</dbReference>
<dbReference type="GO" id="GO:0000932">
    <property type="term" value="C:P-body"/>
    <property type="evidence" value="ECO:0007669"/>
    <property type="project" value="TreeGrafter"/>
</dbReference>
<dbReference type="GO" id="GO:0000290">
    <property type="term" value="P:deadenylation-dependent decapping of nuclear-transcribed mRNA"/>
    <property type="evidence" value="ECO:0007669"/>
    <property type="project" value="InterPro"/>
</dbReference>
<dbReference type="EMBL" id="NAJQ01000507">
    <property type="protein sequence ID" value="TKA68452.1"/>
    <property type="molecule type" value="Genomic_DNA"/>
</dbReference>
<evidence type="ECO:0000313" key="7">
    <source>
        <dbReference type="Proteomes" id="UP000309340"/>
    </source>
</evidence>
<accession>A0A4U0WXF2</accession>
<evidence type="ECO:0000256" key="2">
    <source>
        <dbReference type="ARBA" id="ARBA00008778"/>
    </source>
</evidence>
<dbReference type="GO" id="GO:0031087">
    <property type="term" value="P:deadenylation-independent decapping of nuclear-transcribed mRNA"/>
    <property type="evidence" value="ECO:0007669"/>
    <property type="project" value="TreeGrafter"/>
</dbReference>
<dbReference type="GO" id="GO:0006397">
    <property type="term" value="P:mRNA processing"/>
    <property type="evidence" value="ECO:0007669"/>
    <property type="project" value="UniProtKB-KW"/>
</dbReference>
<dbReference type="CDD" id="cd13182">
    <property type="entry name" value="EVH1-like_Dcp1"/>
    <property type="match status" value="1"/>
</dbReference>
<comment type="caution">
    <text evidence="6">The sequence shown here is derived from an EMBL/GenBank/DDBJ whole genome shotgun (WGS) entry which is preliminary data.</text>
</comment>
<dbReference type="Proteomes" id="UP000309340">
    <property type="component" value="Unassembled WGS sequence"/>
</dbReference>
<dbReference type="PANTHER" id="PTHR16290">
    <property type="entry name" value="TRANSCRIPTION FACTOR SMIF DECAPPING ENZYME DCP1"/>
    <property type="match status" value="1"/>
</dbReference>
<dbReference type="GO" id="GO:0008047">
    <property type="term" value="F:enzyme activator activity"/>
    <property type="evidence" value="ECO:0007669"/>
    <property type="project" value="InterPro"/>
</dbReference>
<comment type="similarity">
    <text evidence="2">Belongs to the DCP1 family.</text>
</comment>
<gene>
    <name evidence="6" type="ORF">B0A55_07718</name>
</gene>
<evidence type="ECO:0000256" key="5">
    <source>
        <dbReference type="SAM" id="MobiDB-lite"/>
    </source>
</evidence>
<keyword evidence="3" id="KW-0963">Cytoplasm</keyword>